<dbReference type="Proteomes" id="UP001305414">
    <property type="component" value="Unassembled WGS sequence"/>
</dbReference>
<evidence type="ECO:0000313" key="1">
    <source>
        <dbReference type="EMBL" id="KAK5627843.1"/>
    </source>
</evidence>
<dbReference type="AlphaFoldDB" id="A0AAN7UHN8"/>
<dbReference type="EMBL" id="JAWHQM010000006">
    <property type="protein sequence ID" value="KAK5627843.1"/>
    <property type="molecule type" value="Genomic_DNA"/>
</dbReference>
<organism evidence="1 2">
    <name type="scientific">Xylaria bambusicola</name>
    <dbReference type="NCBI Taxonomy" id="326684"/>
    <lineage>
        <taxon>Eukaryota</taxon>
        <taxon>Fungi</taxon>
        <taxon>Dikarya</taxon>
        <taxon>Ascomycota</taxon>
        <taxon>Pezizomycotina</taxon>
        <taxon>Sordariomycetes</taxon>
        <taxon>Xylariomycetidae</taxon>
        <taxon>Xylariales</taxon>
        <taxon>Xylariaceae</taxon>
        <taxon>Xylaria</taxon>
    </lineage>
</organism>
<keyword evidence="2" id="KW-1185">Reference proteome</keyword>
<proteinExistence type="predicted"/>
<gene>
    <name evidence="1" type="ORF">RRF57_003558</name>
</gene>
<accession>A0AAN7UHN8</accession>
<sequence length="81" mass="8826">MSKVPTAPWNNTFYSNLKVILHVVMDAPSPAWPMKEQRHDLSRIRTVADADAILDFLPSSTLKVGAATARMLVADSAKSCA</sequence>
<comment type="caution">
    <text evidence="1">The sequence shown here is derived from an EMBL/GenBank/DDBJ whole genome shotgun (WGS) entry which is preliminary data.</text>
</comment>
<reference evidence="1 2" key="1">
    <citation type="submission" date="2023-10" db="EMBL/GenBank/DDBJ databases">
        <title>Draft genome sequence of Xylaria bambusicola isolate GMP-LS, the root and basal stem rot pathogen of sugarcane in Indonesia.</title>
        <authorList>
            <person name="Selvaraj P."/>
            <person name="Muralishankar V."/>
            <person name="Muruganantham S."/>
            <person name="Sp S."/>
            <person name="Haryani S."/>
            <person name="Lau K.J.X."/>
            <person name="Naqvi N.I."/>
        </authorList>
    </citation>
    <scope>NUCLEOTIDE SEQUENCE [LARGE SCALE GENOMIC DNA]</scope>
    <source>
        <strain evidence="1">GMP-LS</strain>
    </source>
</reference>
<evidence type="ECO:0000313" key="2">
    <source>
        <dbReference type="Proteomes" id="UP001305414"/>
    </source>
</evidence>
<name>A0AAN7UHN8_9PEZI</name>
<protein>
    <submittedName>
        <fullName evidence="1">Uncharacterized protein</fullName>
    </submittedName>
</protein>